<dbReference type="EMBL" id="JAWIZZ010000055">
    <property type="protein sequence ID" value="KAK5774166.1"/>
    <property type="molecule type" value="Genomic_DNA"/>
</dbReference>
<keyword evidence="4" id="KW-0175">Coiled coil</keyword>
<evidence type="ECO:0000256" key="3">
    <source>
        <dbReference type="ARBA" id="ARBA00023242"/>
    </source>
</evidence>
<accession>A0AAN7ZX22</accession>
<dbReference type="Proteomes" id="UP001306508">
    <property type="component" value="Unassembled WGS sequence"/>
</dbReference>
<feature type="compositionally biased region" description="Low complexity" evidence="5">
    <location>
        <begin position="63"/>
        <end position="82"/>
    </location>
</feature>
<feature type="region of interest" description="Disordered" evidence="5">
    <location>
        <begin position="60"/>
        <end position="82"/>
    </location>
</feature>
<keyword evidence="3" id="KW-0539">Nucleus</keyword>
<reference evidence="7" key="1">
    <citation type="submission" date="2023-07" db="EMBL/GenBank/DDBJ databases">
        <title>A draft genome of Kazachstania heterogenica Y-27499.</title>
        <authorList>
            <person name="Donic C."/>
            <person name="Kralova J.S."/>
            <person name="Fidel L."/>
            <person name="Ben-Dor S."/>
            <person name="Jung S."/>
        </authorList>
    </citation>
    <scope>NUCLEOTIDE SEQUENCE [LARGE SCALE GENOMIC DNA]</scope>
    <source>
        <strain evidence="7">Y27499</strain>
    </source>
</reference>
<evidence type="ECO:0000313" key="6">
    <source>
        <dbReference type="EMBL" id="KAK5774166.1"/>
    </source>
</evidence>
<keyword evidence="2" id="KW-0227">DNA damage</keyword>
<feature type="region of interest" description="Disordered" evidence="5">
    <location>
        <begin position="1"/>
        <end position="24"/>
    </location>
</feature>
<name>A0AAN7ZX22_9SACH</name>
<proteinExistence type="predicted"/>
<feature type="compositionally biased region" description="Basic and acidic residues" evidence="5">
    <location>
        <begin position="1"/>
        <end position="18"/>
    </location>
</feature>
<organism evidence="6 7">
    <name type="scientific">Arxiozyma heterogenica</name>
    <dbReference type="NCBI Taxonomy" id="278026"/>
    <lineage>
        <taxon>Eukaryota</taxon>
        <taxon>Fungi</taxon>
        <taxon>Dikarya</taxon>
        <taxon>Ascomycota</taxon>
        <taxon>Saccharomycotina</taxon>
        <taxon>Saccharomycetes</taxon>
        <taxon>Saccharomycetales</taxon>
        <taxon>Saccharomycetaceae</taxon>
        <taxon>Arxiozyma</taxon>
    </lineage>
</organism>
<comment type="subcellular location">
    <subcellularLocation>
        <location evidence="1">Nucleus</location>
    </subcellularLocation>
</comment>
<feature type="coiled-coil region" evidence="4">
    <location>
        <begin position="111"/>
        <end position="155"/>
    </location>
</feature>
<dbReference type="AlphaFoldDB" id="A0AAN7ZX22"/>
<comment type="caution">
    <text evidence="6">The sequence shown here is derived from an EMBL/GenBank/DDBJ whole genome shotgun (WGS) entry which is preliminary data.</text>
</comment>
<dbReference type="GO" id="GO:0000077">
    <property type="term" value="P:DNA damage checkpoint signaling"/>
    <property type="evidence" value="ECO:0007669"/>
    <property type="project" value="InterPro"/>
</dbReference>
<evidence type="ECO:0000256" key="1">
    <source>
        <dbReference type="ARBA" id="ARBA00004123"/>
    </source>
</evidence>
<sequence length="783" mass="91385">MNKEGDRAADNEHNHDGDESLFSSDDDDLILGLANQPSKFTQAAQTHNYERTADSINIPASINQNTNNNSNDKNNDNNNSNNGYIKSLYDKLTVAQGEASMLRDKIELFNKNRDKERLLQLEKENQIKQDTLNEVNKLKEIIQRLEDEKKFLLIENKTWSKFNKIKNNNNNNNNNTNYSTVNNNDNSSSFLGGDLKTIKSSPSIKKRKVGADFLNKHNFVQLNNSMRNISSDESNQLYDTLLSHRLNQCDMTTLQILNNIKLGHINSFNYRTFTIDQNQSIGESITTFLLINKKNMKLDNFINIILENLANLIKEISLNENETSLSIPFLICLMFQTIQFRPSAVHYTSLRELFIFLCDLIKKNQHVLRKPLHDSPLHINVEPRIFQYEMIDDLIICFSFDTLEMILKILQNHNNIDNFIDFLNIDILQNLEQLYKLCFSISYNPIINIIFNMVGILNTLTNILISVINIKEHSDTKNFPQASWWSNCLPRLYTLLNTNIRNFNPIEETDSNCFSKKRYFDVAGLIRNIGHNSWSKFISKLICRGKLQFLPRVIYKDDILDPDHYKSIIVGQLDFKPERWLHLLKNDILQILENLLYLYPNNEIIANGDMLFELTKFLSREQEELLVTYIGQDNPNVMLKIQNVEHTIRLIYQLMIYFGDNISDQNIKSIESELVTSLWRIIVSQVDDHIRSHDDMKDHRHLVDKLNELTLKDDKLYYEDALETIPEYIMDELSNDLESRSYKIMQIKYDKVYQEMAKIIFETKLNGLLTMDEIDSLYSAMGL</sequence>
<protein>
    <submittedName>
        <fullName evidence="6">Uncharacterized protein</fullName>
    </submittedName>
</protein>
<dbReference type="Pfam" id="PF09798">
    <property type="entry name" value="LCD1"/>
    <property type="match status" value="1"/>
</dbReference>
<dbReference type="GO" id="GO:0005634">
    <property type="term" value="C:nucleus"/>
    <property type="evidence" value="ECO:0007669"/>
    <property type="project" value="UniProtKB-SubCell"/>
</dbReference>
<dbReference type="InterPro" id="IPR018622">
    <property type="entry name" value="DNA_damage_chkpnt_Lcd1"/>
</dbReference>
<evidence type="ECO:0000313" key="7">
    <source>
        <dbReference type="Proteomes" id="UP001306508"/>
    </source>
</evidence>
<gene>
    <name evidence="6" type="ORF">RI543_004453</name>
</gene>
<evidence type="ECO:0000256" key="5">
    <source>
        <dbReference type="SAM" id="MobiDB-lite"/>
    </source>
</evidence>
<evidence type="ECO:0000256" key="2">
    <source>
        <dbReference type="ARBA" id="ARBA00022763"/>
    </source>
</evidence>
<keyword evidence="7" id="KW-1185">Reference proteome</keyword>
<evidence type="ECO:0000256" key="4">
    <source>
        <dbReference type="SAM" id="Coils"/>
    </source>
</evidence>